<dbReference type="Proteomes" id="UP000271227">
    <property type="component" value="Unassembled WGS sequence"/>
</dbReference>
<evidence type="ECO:0000256" key="1">
    <source>
        <dbReference type="ARBA" id="ARBA00000083"/>
    </source>
</evidence>
<dbReference type="GO" id="GO:0006012">
    <property type="term" value="P:galactose metabolic process"/>
    <property type="evidence" value="ECO:0007669"/>
    <property type="project" value="UniProtKB-UniPathway"/>
</dbReference>
<feature type="domain" description="NAD-dependent epimerase/dehydratase" evidence="11">
    <location>
        <begin position="4"/>
        <end position="239"/>
    </location>
</feature>
<evidence type="ECO:0000256" key="2">
    <source>
        <dbReference type="ARBA" id="ARBA00001911"/>
    </source>
</evidence>
<evidence type="ECO:0000256" key="7">
    <source>
        <dbReference type="ARBA" id="ARBA00023027"/>
    </source>
</evidence>
<dbReference type="Gene3D" id="3.90.25.10">
    <property type="entry name" value="UDP-galactose 4-epimerase, domain 1"/>
    <property type="match status" value="1"/>
</dbReference>
<evidence type="ECO:0000259" key="11">
    <source>
        <dbReference type="Pfam" id="PF01370"/>
    </source>
</evidence>
<keyword evidence="8 10" id="KW-0413">Isomerase</keyword>
<reference evidence="12 13" key="1">
    <citation type="submission" date="2018-10" db="EMBL/GenBank/DDBJ databases">
        <title>Genomic Encyclopedia of Archaeal and Bacterial Type Strains, Phase II (KMG-II): from individual species to whole genera.</title>
        <authorList>
            <person name="Goeker M."/>
        </authorList>
    </citation>
    <scope>NUCLEOTIDE SEQUENCE [LARGE SCALE GENOMIC DNA]</scope>
    <source>
        <strain evidence="12 13">DSM 25217</strain>
    </source>
</reference>
<evidence type="ECO:0000256" key="8">
    <source>
        <dbReference type="ARBA" id="ARBA00023235"/>
    </source>
</evidence>
<dbReference type="EC" id="5.1.3.2" evidence="5 10"/>
<dbReference type="CDD" id="cd05247">
    <property type="entry name" value="UDP_G4E_1_SDR_e"/>
    <property type="match status" value="1"/>
</dbReference>
<dbReference type="GO" id="GO:0003978">
    <property type="term" value="F:UDP-glucose 4-epimerase activity"/>
    <property type="evidence" value="ECO:0007669"/>
    <property type="project" value="UniProtKB-UniRule"/>
</dbReference>
<dbReference type="OrthoDB" id="9801785at2"/>
<comment type="similarity">
    <text evidence="4 10">Belongs to the NAD(P)-dependent epimerase/dehydratase family.</text>
</comment>
<keyword evidence="13" id="KW-1185">Reference proteome</keyword>
<name>A0A3M0CSE6_9PROT</name>
<dbReference type="InParanoid" id="A0A3M0CSE6"/>
<evidence type="ECO:0000313" key="12">
    <source>
        <dbReference type="EMBL" id="RMB12452.1"/>
    </source>
</evidence>
<evidence type="ECO:0000313" key="13">
    <source>
        <dbReference type="Proteomes" id="UP000271227"/>
    </source>
</evidence>
<comment type="cofactor">
    <cofactor evidence="2 10">
        <name>NAD(+)</name>
        <dbReference type="ChEBI" id="CHEBI:57540"/>
    </cofactor>
</comment>
<evidence type="ECO:0000256" key="10">
    <source>
        <dbReference type="RuleBase" id="RU366046"/>
    </source>
</evidence>
<comment type="catalytic activity">
    <reaction evidence="1 10">
        <text>UDP-alpha-D-glucose = UDP-alpha-D-galactose</text>
        <dbReference type="Rhea" id="RHEA:22168"/>
        <dbReference type="ChEBI" id="CHEBI:58885"/>
        <dbReference type="ChEBI" id="CHEBI:66914"/>
        <dbReference type="EC" id="5.1.3.2"/>
    </reaction>
</comment>
<proteinExistence type="inferred from homology"/>
<dbReference type="Gene3D" id="3.40.50.720">
    <property type="entry name" value="NAD(P)-binding Rossmann-like Domain"/>
    <property type="match status" value="1"/>
</dbReference>
<dbReference type="NCBIfam" id="TIGR01179">
    <property type="entry name" value="galE"/>
    <property type="match status" value="1"/>
</dbReference>
<dbReference type="InterPro" id="IPR036291">
    <property type="entry name" value="NAD(P)-bd_dom_sf"/>
</dbReference>
<evidence type="ECO:0000256" key="6">
    <source>
        <dbReference type="ARBA" id="ARBA00018569"/>
    </source>
</evidence>
<dbReference type="RefSeq" id="WP_121937623.1">
    <property type="nucleotide sequence ID" value="NZ_REFR01000009.1"/>
</dbReference>
<dbReference type="EMBL" id="REFR01000009">
    <property type="protein sequence ID" value="RMB12452.1"/>
    <property type="molecule type" value="Genomic_DNA"/>
</dbReference>
<evidence type="ECO:0000256" key="3">
    <source>
        <dbReference type="ARBA" id="ARBA00004947"/>
    </source>
</evidence>
<dbReference type="AlphaFoldDB" id="A0A3M0CSE6"/>
<keyword evidence="7 10" id="KW-0520">NAD</keyword>
<dbReference type="InterPro" id="IPR005886">
    <property type="entry name" value="UDP_G4E"/>
</dbReference>
<dbReference type="PANTHER" id="PTHR43725">
    <property type="entry name" value="UDP-GLUCOSE 4-EPIMERASE"/>
    <property type="match status" value="1"/>
</dbReference>
<gene>
    <name evidence="12" type="ORF">BXY39_0948</name>
</gene>
<evidence type="ECO:0000256" key="5">
    <source>
        <dbReference type="ARBA" id="ARBA00013189"/>
    </source>
</evidence>
<accession>A0A3M0CSE6</accession>
<dbReference type="FunCoup" id="A0A3M0CSE6">
    <property type="interactions" value="427"/>
</dbReference>
<dbReference type="SUPFAM" id="SSF51735">
    <property type="entry name" value="NAD(P)-binding Rossmann-fold domains"/>
    <property type="match status" value="1"/>
</dbReference>
<dbReference type="Pfam" id="PF01370">
    <property type="entry name" value="Epimerase"/>
    <property type="match status" value="1"/>
</dbReference>
<dbReference type="UniPathway" id="UPA00214"/>
<comment type="pathway">
    <text evidence="3 10">Carbohydrate metabolism; galactose metabolism.</text>
</comment>
<dbReference type="InterPro" id="IPR001509">
    <property type="entry name" value="Epimerase_deHydtase"/>
</dbReference>
<comment type="caution">
    <text evidence="12">The sequence shown here is derived from an EMBL/GenBank/DDBJ whole genome shotgun (WGS) entry which is preliminary data.</text>
</comment>
<sequence>MPTVLIPGGAGFIGSHTVLALQAAGFDTVVFDNLSNGHRDAVTAGAFVKGDIRDAAALDRVFEEHRIDAVIHFAALIEAGVSVRDPLAFYDNNVSGTLCLLEAMRRHAVRTLVFSSTAAVYGNAGTAAITETDEKKPINPYAHGKRMVEHVLDDMARAEGLRAIALRYFNAAGADPEGRLGERHDPETHLIPLVIQAAMGQRPCIKIFGTDYDTPDGTCIRDYIHVSDLAEAHVLALKRLLSQDETGSDTSQNRGSFDAFNLGNGQGYSVRQVIDTVRSVTGQSFRTEESGRRPGDPARLVANAGRAADILGWRPRFNALEDIVRHAWAYASGRDGTGCGNGTHNSGAMP</sequence>
<evidence type="ECO:0000256" key="9">
    <source>
        <dbReference type="ARBA" id="ARBA00023277"/>
    </source>
</evidence>
<evidence type="ECO:0000256" key="4">
    <source>
        <dbReference type="ARBA" id="ARBA00007637"/>
    </source>
</evidence>
<comment type="subunit">
    <text evidence="10">Homodimer.</text>
</comment>
<dbReference type="PANTHER" id="PTHR43725:SF53">
    <property type="entry name" value="UDP-ARABINOSE 4-EPIMERASE 1"/>
    <property type="match status" value="1"/>
</dbReference>
<organism evidence="12 13">
    <name type="scientific">Eilatimonas milleporae</name>
    <dbReference type="NCBI Taxonomy" id="911205"/>
    <lineage>
        <taxon>Bacteria</taxon>
        <taxon>Pseudomonadati</taxon>
        <taxon>Pseudomonadota</taxon>
        <taxon>Alphaproteobacteria</taxon>
        <taxon>Kordiimonadales</taxon>
        <taxon>Kordiimonadaceae</taxon>
        <taxon>Eilatimonas</taxon>
    </lineage>
</organism>
<protein>
    <recommendedName>
        <fullName evidence="6 10">UDP-glucose 4-epimerase</fullName>
        <ecNumber evidence="5 10">5.1.3.2</ecNumber>
    </recommendedName>
</protein>
<keyword evidence="9 10" id="KW-0119">Carbohydrate metabolism</keyword>